<feature type="chain" id="PRO_5033063562" evidence="3">
    <location>
        <begin position="31"/>
        <end position="317"/>
    </location>
</feature>
<evidence type="ECO:0000256" key="1">
    <source>
        <dbReference type="ARBA" id="ARBA00007162"/>
    </source>
</evidence>
<dbReference type="InterPro" id="IPR005770">
    <property type="entry name" value="PhnD"/>
</dbReference>
<keyword evidence="2 3" id="KW-0732">Signal</keyword>
<name>A0A841ALN1_9MICO</name>
<evidence type="ECO:0000313" key="5">
    <source>
        <dbReference type="Proteomes" id="UP000536685"/>
    </source>
</evidence>
<protein>
    <submittedName>
        <fullName evidence="4">Phosphonate transport system substrate-binding protein</fullName>
    </submittedName>
</protein>
<dbReference type="PANTHER" id="PTHR35841:SF1">
    <property type="entry name" value="PHOSPHONATES-BINDING PERIPLASMIC PROTEIN"/>
    <property type="match status" value="1"/>
</dbReference>
<dbReference type="AlphaFoldDB" id="A0A841ALN1"/>
<organism evidence="4 5">
    <name type="scientific">Conyzicola lurida</name>
    <dbReference type="NCBI Taxonomy" id="1172621"/>
    <lineage>
        <taxon>Bacteria</taxon>
        <taxon>Bacillati</taxon>
        <taxon>Actinomycetota</taxon>
        <taxon>Actinomycetes</taxon>
        <taxon>Micrococcales</taxon>
        <taxon>Microbacteriaceae</taxon>
        <taxon>Conyzicola</taxon>
    </lineage>
</organism>
<feature type="signal peptide" evidence="3">
    <location>
        <begin position="1"/>
        <end position="30"/>
    </location>
</feature>
<dbReference type="NCBIfam" id="TIGR01098">
    <property type="entry name" value="3A0109s03R"/>
    <property type="match status" value="1"/>
</dbReference>
<dbReference type="GO" id="GO:0043190">
    <property type="term" value="C:ATP-binding cassette (ABC) transporter complex"/>
    <property type="evidence" value="ECO:0007669"/>
    <property type="project" value="InterPro"/>
</dbReference>
<evidence type="ECO:0000256" key="2">
    <source>
        <dbReference type="ARBA" id="ARBA00022729"/>
    </source>
</evidence>
<dbReference type="Proteomes" id="UP000536685">
    <property type="component" value="Unassembled WGS sequence"/>
</dbReference>
<comment type="similarity">
    <text evidence="1">Belongs to the phosphate/phosphite/phosphonate binding protein family.</text>
</comment>
<gene>
    <name evidence="4" type="ORF">HD599_000866</name>
</gene>
<comment type="caution">
    <text evidence="4">The sequence shown here is derived from an EMBL/GenBank/DDBJ whole genome shotgun (WGS) entry which is preliminary data.</text>
</comment>
<keyword evidence="5" id="KW-1185">Reference proteome</keyword>
<dbReference type="EMBL" id="JACHMJ010000001">
    <property type="protein sequence ID" value="MBB5842543.1"/>
    <property type="molecule type" value="Genomic_DNA"/>
</dbReference>
<dbReference type="GO" id="GO:0055085">
    <property type="term" value="P:transmembrane transport"/>
    <property type="evidence" value="ECO:0007669"/>
    <property type="project" value="InterPro"/>
</dbReference>
<dbReference type="Gene3D" id="3.40.190.10">
    <property type="entry name" value="Periplasmic binding protein-like II"/>
    <property type="match status" value="2"/>
</dbReference>
<dbReference type="Pfam" id="PF12974">
    <property type="entry name" value="Phosphonate-bd"/>
    <property type="match status" value="1"/>
</dbReference>
<sequence>MKSAITRGIAVTAALTIALGLAACATETDAASTDADTVSETGTYAKDENTLVMGMVPDQQSVENNFQPLVDYIAAKSGKEVEVIESTNYAALVEAAIAGRIDIGSFSGFTYVAATNGGAGLTPIGVQVTEEGEEPGYESLAVVPAGSDIASIEDMAGHNICFVDPGSTSGYLYPSAELLAAGIDPETDITPVFAGGHDASAQKTAQGVECDAGFAEDAVVEQTGVEQGLFADGDLEVINRVTVPGAPVVMSTNLPQSVQDELLADLQNITIDDIEAEGVDVTDAFRAYFYEMVPVEDSYYDSVRKVCEETGAAQCQP</sequence>
<dbReference type="RefSeq" id="WP_184233961.1">
    <property type="nucleotide sequence ID" value="NZ_JACHMJ010000001.1"/>
</dbReference>
<dbReference type="PANTHER" id="PTHR35841">
    <property type="entry name" value="PHOSPHONATES-BINDING PERIPLASMIC PROTEIN"/>
    <property type="match status" value="1"/>
</dbReference>
<proteinExistence type="inferred from homology"/>
<evidence type="ECO:0000313" key="4">
    <source>
        <dbReference type="EMBL" id="MBB5842543.1"/>
    </source>
</evidence>
<dbReference type="SUPFAM" id="SSF53850">
    <property type="entry name" value="Periplasmic binding protein-like II"/>
    <property type="match status" value="1"/>
</dbReference>
<reference evidence="4 5" key="1">
    <citation type="submission" date="2020-08" db="EMBL/GenBank/DDBJ databases">
        <title>Sequencing the genomes of 1000 actinobacteria strains.</title>
        <authorList>
            <person name="Klenk H.-P."/>
        </authorList>
    </citation>
    <scope>NUCLEOTIDE SEQUENCE [LARGE SCALE GENOMIC DNA]</scope>
    <source>
        <strain evidence="4 5">DSM 105784</strain>
    </source>
</reference>
<accession>A0A841ALN1</accession>
<dbReference type="PROSITE" id="PS51257">
    <property type="entry name" value="PROKAR_LIPOPROTEIN"/>
    <property type="match status" value="1"/>
</dbReference>
<evidence type="ECO:0000256" key="3">
    <source>
        <dbReference type="SAM" id="SignalP"/>
    </source>
</evidence>